<organism evidence="10 11">
    <name type="scientific">Gemmata obscuriglobus</name>
    <dbReference type="NCBI Taxonomy" id="114"/>
    <lineage>
        <taxon>Bacteria</taxon>
        <taxon>Pseudomonadati</taxon>
        <taxon>Planctomycetota</taxon>
        <taxon>Planctomycetia</taxon>
        <taxon>Gemmatales</taxon>
        <taxon>Gemmataceae</taxon>
        <taxon>Gemmata</taxon>
    </lineage>
</organism>
<dbReference type="AlphaFoldDB" id="A0A2Z3HEA7"/>
<feature type="compositionally biased region" description="Low complexity" evidence="7">
    <location>
        <begin position="27"/>
        <end position="38"/>
    </location>
</feature>
<reference evidence="10 11" key="1">
    <citation type="submission" date="2018-01" db="EMBL/GenBank/DDBJ databases">
        <title>G. obscuriglobus.</title>
        <authorList>
            <person name="Franke J."/>
            <person name="Blomberg W."/>
            <person name="Selmecki A."/>
        </authorList>
    </citation>
    <scope>NUCLEOTIDE SEQUENCE [LARGE SCALE GENOMIC DNA]</scope>
    <source>
        <strain evidence="10 11">DSM 5831</strain>
    </source>
</reference>
<evidence type="ECO:0000256" key="4">
    <source>
        <dbReference type="ARBA" id="ARBA00022840"/>
    </source>
</evidence>
<dbReference type="Pfam" id="PF00069">
    <property type="entry name" value="Pkinase"/>
    <property type="match status" value="1"/>
</dbReference>
<name>A0A2Z3HEA7_9BACT</name>
<evidence type="ECO:0000256" key="1">
    <source>
        <dbReference type="ARBA" id="ARBA00022679"/>
    </source>
</evidence>
<dbReference type="Gene3D" id="3.30.200.20">
    <property type="entry name" value="Phosphorylase Kinase, domain 1"/>
    <property type="match status" value="1"/>
</dbReference>
<keyword evidence="8" id="KW-0812">Transmembrane</keyword>
<accession>A0A2Z3HEA7</accession>
<dbReference type="PROSITE" id="PS50011">
    <property type="entry name" value="PROTEIN_KINASE_DOM"/>
    <property type="match status" value="1"/>
</dbReference>
<evidence type="ECO:0000313" key="11">
    <source>
        <dbReference type="Proteomes" id="UP000245802"/>
    </source>
</evidence>
<gene>
    <name evidence="10" type="ORF">C1280_36325</name>
</gene>
<feature type="transmembrane region" description="Helical" evidence="8">
    <location>
        <begin position="367"/>
        <end position="391"/>
    </location>
</feature>
<dbReference type="PANTHER" id="PTHR43289">
    <property type="entry name" value="MITOGEN-ACTIVATED PROTEIN KINASE KINASE KINASE 20-RELATED"/>
    <property type="match status" value="1"/>
</dbReference>
<dbReference type="InterPro" id="IPR000719">
    <property type="entry name" value="Prot_kinase_dom"/>
</dbReference>
<dbReference type="InterPro" id="IPR008271">
    <property type="entry name" value="Ser/Thr_kinase_AS"/>
</dbReference>
<dbReference type="InterPro" id="IPR011009">
    <property type="entry name" value="Kinase-like_dom_sf"/>
</dbReference>
<dbReference type="InterPro" id="IPR017441">
    <property type="entry name" value="Protein_kinase_ATP_BS"/>
</dbReference>
<keyword evidence="6" id="KW-0175">Coiled coil</keyword>
<dbReference type="PANTHER" id="PTHR43289:SF6">
    <property type="entry name" value="SERINE_THREONINE-PROTEIN KINASE NEKL-3"/>
    <property type="match status" value="1"/>
</dbReference>
<dbReference type="EMBL" id="CP025958">
    <property type="protein sequence ID" value="AWM41927.1"/>
    <property type="molecule type" value="Genomic_DNA"/>
</dbReference>
<keyword evidence="2 5" id="KW-0547">Nucleotide-binding</keyword>
<dbReference type="OrthoDB" id="283352at2"/>
<dbReference type="PROSITE" id="PS00108">
    <property type="entry name" value="PROTEIN_KINASE_ST"/>
    <property type="match status" value="1"/>
</dbReference>
<keyword evidence="8" id="KW-1133">Transmembrane helix</keyword>
<keyword evidence="3" id="KW-0418">Kinase</keyword>
<dbReference type="KEGG" id="gog:C1280_36325"/>
<evidence type="ECO:0000259" key="9">
    <source>
        <dbReference type="PROSITE" id="PS50011"/>
    </source>
</evidence>
<keyword evidence="8" id="KW-0472">Membrane</keyword>
<sequence length="907" mass="96672">MGPQRCRARPRTRKRDDMNDATLTGIAAPEAAGEPRAGMPVSIGSGYDLLEEVGRGGMGVVHRALDRGLAREVAVKLLQDRYAPDSAAAARFVEEARITAQLQHPGIPAVYQVGTWDDGRPFLAMKLIKGRTLEELLKDEGPSPTRWLGRFESVCQAVGYAHAHGVIHRDLKPANVMVGAFGEVQVMDWGLAKFLSPATPGDAADAGRESAAGGEALSLRESSASFTQVGSVLGTPAFMPPEQARGAGESVDCRSDVFGLGAMLCALLTGAPPFGGASAQSVWRNAAAGRTEEALGRLDASGADSELIALCKRCLATDPAVRPATATEVATAVAGLRQAADERAEAAERERLAAAVREGEQQKRRKAIIAGGAALIVVLLLGVAGTAVGMVKAHRERAEAKAAEADAQAAEAEARRLGAVAERERGRAAARLGKAVEAIEKAVNRAGTARWARDPALAAERRRVLEDALAFYEGFGEADDPVIRRETAVAYRRIGGAYLLLADYPKASDYLGRARVLCEGLVADFPDDPRFVADLAEARLFAANEAASAGRAGDALAVYRDAVAAARRAAATAPSDDARQTLVSCLIGYGFFTMQSEPRTAGPLFRDALREVDELLARPECPFAPRALAVYAIASVAIFDFNAGRPADGLAKVRRASTLVTETTPDPAAPAHYRDLFDMTDGLLKTMDGMALATAQPARAVAQLRAGAEVFDGLLAVYPNAFQYRSYQIMILNQEVRLLTSLGRTEDAERRRAELMAAADVVLKTSPSTPFVRQMVANQRSFALVHRVQAGEVADLDRRVDDLLATAGRDPNLAGVRYNAACALAQAARSAPPEPRERWAARAVALLTELLDGPFYRGPTNPRHIDTDADLDPVRARGDFQAFRAELWKRFPPPPAGAPAPRPKPEK</sequence>
<evidence type="ECO:0000313" key="10">
    <source>
        <dbReference type="EMBL" id="AWM41927.1"/>
    </source>
</evidence>
<dbReference type="GO" id="GO:0005524">
    <property type="term" value="F:ATP binding"/>
    <property type="evidence" value="ECO:0007669"/>
    <property type="project" value="UniProtKB-UniRule"/>
</dbReference>
<dbReference type="Gene3D" id="1.10.510.10">
    <property type="entry name" value="Transferase(Phosphotransferase) domain 1"/>
    <property type="match status" value="1"/>
</dbReference>
<keyword evidence="4 5" id="KW-0067">ATP-binding</keyword>
<feature type="binding site" evidence="5">
    <location>
        <position position="76"/>
    </location>
    <ligand>
        <name>ATP</name>
        <dbReference type="ChEBI" id="CHEBI:30616"/>
    </ligand>
</feature>
<dbReference type="GO" id="GO:0004674">
    <property type="term" value="F:protein serine/threonine kinase activity"/>
    <property type="evidence" value="ECO:0007669"/>
    <property type="project" value="TreeGrafter"/>
</dbReference>
<feature type="region of interest" description="Disordered" evidence="7">
    <location>
        <begin position="888"/>
        <end position="907"/>
    </location>
</feature>
<feature type="region of interest" description="Disordered" evidence="7">
    <location>
        <begin position="1"/>
        <end position="38"/>
    </location>
</feature>
<evidence type="ECO:0000256" key="2">
    <source>
        <dbReference type="ARBA" id="ARBA00022741"/>
    </source>
</evidence>
<evidence type="ECO:0000256" key="3">
    <source>
        <dbReference type="ARBA" id="ARBA00022777"/>
    </source>
</evidence>
<feature type="coiled-coil region" evidence="6">
    <location>
        <begin position="393"/>
        <end position="420"/>
    </location>
</feature>
<evidence type="ECO:0000256" key="5">
    <source>
        <dbReference type="PROSITE-ProRule" id="PRU10141"/>
    </source>
</evidence>
<dbReference type="PROSITE" id="PS00107">
    <property type="entry name" value="PROTEIN_KINASE_ATP"/>
    <property type="match status" value="1"/>
</dbReference>
<dbReference type="Proteomes" id="UP000245802">
    <property type="component" value="Chromosome"/>
</dbReference>
<proteinExistence type="predicted"/>
<protein>
    <recommendedName>
        <fullName evidence="9">Protein kinase domain-containing protein</fullName>
    </recommendedName>
</protein>
<feature type="domain" description="Protein kinase" evidence="9">
    <location>
        <begin position="47"/>
        <end position="336"/>
    </location>
</feature>
<feature type="compositionally biased region" description="Basic residues" evidence="7">
    <location>
        <begin position="1"/>
        <end position="13"/>
    </location>
</feature>
<dbReference type="CDD" id="cd14014">
    <property type="entry name" value="STKc_PknB_like"/>
    <property type="match status" value="1"/>
</dbReference>
<keyword evidence="1" id="KW-0808">Transferase</keyword>
<dbReference type="SUPFAM" id="SSF56112">
    <property type="entry name" value="Protein kinase-like (PK-like)"/>
    <property type="match status" value="1"/>
</dbReference>
<dbReference type="SMART" id="SM00220">
    <property type="entry name" value="S_TKc"/>
    <property type="match status" value="1"/>
</dbReference>
<keyword evidence="11" id="KW-1185">Reference proteome</keyword>
<evidence type="ECO:0000256" key="7">
    <source>
        <dbReference type="SAM" id="MobiDB-lite"/>
    </source>
</evidence>
<evidence type="ECO:0000256" key="8">
    <source>
        <dbReference type="SAM" id="Phobius"/>
    </source>
</evidence>
<evidence type="ECO:0000256" key="6">
    <source>
        <dbReference type="SAM" id="Coils"/>
    </source>
</evidence>
<feature type="compositionally biased region" description="Pro residues" evidence="7">
    <location>
        <begin position="891"/>
        <end position="907"/>
    </location>
</feature>